<evidence type="ECO:0000313" key="1">
    <source>
        <dbReference type="EMBL" id="HDX32836.1"/>
    </source>
</evidence>
<dbReference type="InterPro" id="IPR007347">
    <property type="entry name" value="SpoVS"/>
</dbReference>
<dbReference type="PANTHER" id="PTHR35331">
    <property type="entry name" value="STAGE V SPORULATION PROTEIN S"/>
    <property type="match status" value="1"/>
</dbReference>
<organism evidence="1">
    <name type="scientific">Caldilinea aerophila</name>
    <dbReference type="NCBI Taxonomy" id="133453"/>
    <lineage>
        <taxon>Bacteria</taxon>
        <taxon>Bacillati</taxon>
        <taxon>Chloroflexota</taxon>
        <taxon>Caldilineae</taxon>
        <taxon>Caldilineales</taxon>
        <taxon>Caldilineaceae</taxon>
        <taxon>Caldilinea</taxon>
    </lineage>
</organism>
<sequence>MSNVIKVSAQSRTSAVAGAIAGMMRERGYAEIQAIGAGAVNQAIKAVTIARGYVADDGFDLAIVPHFKQIQVEGTERTAIYLTVYKYPLAHDAPDMPTLPVQCV</sequence>
<dbReference type="GO" id="GO:0003676">
    <property type="term" value="F:nucleic acid binding"/>
    <property type="evidence" value="ECO:0007669"/>
    <property type="project" value="InterPro"/>
</dbReference>
<name>A0A7C1FIR1_9CHLR</name>
<dbReference type="Pfam" id="PF04232">
    <property type="entry name" value="SpoVS"/>
    <property type="match status" value="1"/>
</dbReference>
<dbReference type="PANTHER" id="PTHR35331:SF1">
    <property type="entry name" value="STAGE V SPORULATION PROTEIN S"/>
    <property type="match status" value="1"/>
</dbReference>
<dbReference type="AlphaFoldDB" id="A0A7C1FIR1"/>
<gene>
    <name evidence="1" type="ORF">ENQ20_15315</name>
</gene>
<proteinExistence type="predicted"/>
<dbReference type="Gene3D" id="3.30.110.20">
    <property type="entry name" value="Alba-like domain"/>
    <property type="match status" value="1"/>
</dbReference>
<comment type="caution">
    <text evidence="1">The sequence shown here is derived from an EMBL/GenBank/DDBJ whole genome shotgun (WGS) entry which is preliminary data.</text>
</comment>
<protein>
    <submittedName>
        <fullName evidence="1">Stage V sporulation protein S</fullName>
    </submittedName>
</protein>
<dbReference type="InterPro" id="IPR036882">
    <property type="entry name" value="Alba-like_dom_sf"/>
</dbReference>
<accession>A0A7C1FIR1</accession>
<reference evidence="1" key="1">
    <citation type="journal article" date="2020" name="mSystems">
        <title>Genome- and Community-Level Interaction Insights into Carbon Utilization and Element Cycling Functions of Hydrothermarchaeota in Hydrothermal Sediment.</title>
        <authorList>
            <person name="Zhou Z."/>
            <person name="Liu Y."/>
            <person name="Xu W."/>
            <person name="Pan J."/>
            <person name="Luo Z.H."/>
            <person name="Li M."/>
        </authorList>
    </citation>
    <scope>NUCLEOTIDE SEQUENCE [LARGE SCALE GENOMIC DNA]</scope>
    <source>
        <strain evidence="1">SpSt-289</strain>
    </source>
</reference>
<dbReference type="EMBL" id="DSMG01000161">
    <property type="protein sequence ID" value="HDX32836.1"/>
    <property type="molecule type" value="Genomic_DNA"/>
</dbReference>